<comment type="similarity">
    <text evidence="6">Belongs to the peptidase M24A family. Methionine aminopeptidase type 1 subfamily.</text>
</comment>
<feature type="binding site" evidence="6">
    <location>
        <position position="189"/>
    </location>
    <ligand>
        <name>a divalent metal cation</name>
        <dbReference type="ChEBI" id="CHEBI:60240"/>
        <label>2</label>
        <note>catalytic</note>
    </ligand>
</feature>
<dbReference type="Proteomes" id="UP000006639">
    <property type="component" value="Chromosome"/>
</dbReference>
<keyword evidence="10" id="KW-1185">Reference proteome</keyword>
<dbReference type="PROSITE" id="PS00680">
    <property type="entry name" value="MAP_1"/>
    <property type="match status" value="1"/>
</dbReference>
<feature type="binding site" evidence="6">
    <location>
        <position position="93"/>
    </location>
    <ligand>
        <name>a divalent metal cation</name>
        <dbReference type="ChEBI" id="CHEBI:60240"/>
        <label>1</label>
    </ligand>
</feature>
<keyword evidence="2 6" id="KW-0031">Aminopeptidase</keyword>
<keyword evidence="5 6" id="KW-0378">Hydrolase</keyword>
<feature type="binding site" evidence="6">
    <location>
        <position position="156"/>
    </location>
    <ligand>
        <name>a divalent metal cation</name>
        <dbReference type="ChEBI" id="CHEBI:60240"/>
        <label>2</label>
        <note>catalytic</note>
    </ligand>
</feature>
<reference evidence="9 10" key="1">
    <citation type="journal article" date="2011" name="Mol. Biol. Evol.">
        <title>Phylogenomic evidence for the presence of a flagellum and cbb3 oxidase in the free-living mitochondrial ancestor.</title>
        <authorList>
            <person name="Sassera D."/>
            <person name="Lo N."/>
            <person name="Epis S."/>
            <person name="D'Auria G."/>
            <person name="Montagna M."/>
            <person name="Comandatore F."/>
            <person name="Horner D."/>
            <person name="Pereto J."/>
            <person name="Luciano A.M."/>
            <person name="Franciosi F."/>
            <person name="Ferri E."/>
            <person name="Crotti E."/>
            <person name="Bazzocchi C."/>
            <person name="Daffonchio D."/>
            <person name="Sacchi L."/>
            <person name="Moya A."/>
            <person name="Latorre A."/>
            <person name="Bandi C."/>
        </authorList>
    </citation>
    <scope>NUCLEOTIDE SEQUENCE [LARGE SCALE GENOMIC DNA]</scope>
    <source>
        <strain evidence="9 10">IricVA</strain>
    </source>
</reference>
<dbReference type="HOGENOM" id="CLU_015857_0_0_5"/>
<evidence type="ECO:0000256" key="6">
    <source>
        <dbReference type="HAMAP-Rule" id="MF_01974"/>
    </source>
</evidence>
<feature type="domain" description="Peptidase M24" evidence="8">
    <location>
        <begin position="1"/>
        <end position="227"/>
    </location>
</feature>
<comment type="cofactor">
    <cofactor evidence="6">
        <name>Co(2+)</name>
        <dbReference type="ChEBI" id="CHEBI:48828"/>
    </cofactor>
    <cofactor evidence="6">
        <name>Zn(2+)</name>
        <dbReference type="ChEBI" id="CHEBI:29105"/>
    </cofactor>
    <cofactor evidence="6">
        <name>Mn(2+)</name>
        <dbReference type="ChEBI" id="CHEBI:29035"/>
    </cofactor>
    <cofactor evidence="6">
        <name>Fe(2+)</name>
        <dbReference type="ChEBI" id="CHEBI:29033"/>
    </cofactor>
    <text evidence="6">Binds 2 divalent metal cations per subunit. Has a high-affinity and a low affinity metal-binding site. The true nature of the physiological cofactor is under debate. The enzyme is active with cobalt, zinc, manganese or divalent iron ions. Most likely, methionine aminopeptidases function as mononuclear Fe(2+)-metalloproteases under physiological conditions, and the catalytically relevant metal-binding site has been assigned to the histidine-containing high-affinity site.</text>
</comment>
<dbReference type="InterPro" id="IPR001714">
    <property type="entry name" value="Pept_M24_MAP"/>
</dbReference>
<dbReference type="InterPro" id="IPR036005">
    <property type="entry name" value="Creatinase/aminopeptidase-like"/>
</dbReference>
<name>F7XUY1_MIDMI</name>
<dbReference type="NCBIfam" id="TIGR00500">
    <property type="entry name" value="met_pdase_I"/>
    <property type="match status" value="1"/>
</dbReference>
<feature type="binding site" evidence="6">
    <location>
        <position position="220"/>
    </location>
    <ligand>
        <name>a divalent metal cation</name>
        <dbReference type="ChEBI" id="CHEBI:60240"/>
        <label>2</label>
        <note>catalytic</note>
    </ligand>
</feature>
<dbReference type="PRINTS" id="PR00599">
    <property type="entry name" value="MAPEPTIDASE"/>
</dbReference>
<keyword evidence="4 6" id="KW-0479">Metal-binding</keyword>
<comment type="catalytic activity">
    <reaction evidence="6 7">
        <text>Release of N-terminal amino acids, preferentially methionine, from peptides and arylamides.</text>
        <dbReference type="EC" id="3.4.11.18"/>
    </reaction>
</comment>
<evidence type="ECO:0000313" key="9">
    <source>
        <dbReference type="EMBL" id="AEI88480.1"/>
    </source>
</evidence>
<protein>
    <recommendedName>
        <fullName evidence="6 7">Methionine aminopeptidase</fullName>
        <shortName evidence="6">MAP</shortName>
        <shortName evidence="6">MetAP</shortName>
        <ecNumber evidence="6 7">3.4.11.18</ecNumber>
    </recommendedName>
    <alternativeName>
        <fullName evidence="6">Peptidase M</fullName>
    </alternativeName>
</protein>
<dbReference type="GO" id="GO:0006508">
    <property type="term" value="P:proteolysis"/>
    <property type="evidence" value="ECO:0007669"/>
    <property type="project" value="UniProtKB-KW"/>
</dbReference>
<dbReference type="GO" id="GO:0070006">
    <property type="term" value="F:metalloaminopeptidase activity"/>
    <property type="evidence" value="ECO:0007669"/>
    <property type="project" value="UniProtKB-UniRule"/>
</dbReference>
<dbReference type="KEGG" id="mmn:midi_00160"/>
<proteinExistence type="inferred from homology"/>
<organism evidence="9 10">
    <name type="scientific">Midichloria mitochondrii (strain IricVA)</name>
    <dbReference type="NCBI Taxonomy" id="696127"/>
    <lineage>
        <taxon>Bacteria</taxon>
        <taxon>Pseudomonadati</taxon>
        <taxon>Pseudomonadota</taxon>
        <taxon>Alphaproteobacteria</taxon>
        <taxon>Rickettsiales</taxon>
        <taxon>Candidatus Midichloriaceae</taxon>
        <taxon>Candidatus Midichloria</taxon>
    </lineage>
</organism>
<evidence type="ECO:0000256" key="4">
    <source>
        <dbReference type="ARBA" id="ARBA00022723"/>
    </source>
</evidence>
<dbReference type="AlphaFoldDB" id="F7XUY1"/>
<comment type="subunit">
    <text evidence="6">Monomer.</text>
</comment>
<dbReference type="InterPro" id="IPR002467">
    <property type="entry name" value="Pept_M24A_MAP1"/>
</dbReference>
<dbReference type="GO" id="GO:0046872">
    <property type="term" value="F:metal ion binding"/>
    <property type="evidence" value="ECO:0007669"/>
    <property type="project" value="UniProtKB-UniRule"/>
</dbReference>
<keyword evidence="3 6" id="KW-0645">Protease</keyword>
<dbReference type="EMBL" id="CP002130">
    <property type="protein sequence ID" value="AEI88480.1"/>
    <property type="molecule type" value="Genomic_DNA"/>
</dbReference>
<feature type="binding site" evidence="6">
    <location>
        <position position="93"/>
    </location>
    <ligand>
        <name>a divalent metal cation</name>
        <dbReference type="ChEBI" id="CHEBI:60240"/>
        <label>2</label>
        <note>catalytic</note>
    </ligand>
</feature>
<sequence length="244" mass="26845">MRKTGILAAHILDYIGDFVKPGVETDELNSLCHELIIKNGAIPAPLNYKGFPKSICTSVNHVICHGIPSNKKLANGDIVNIDVTVILDGWYGDTSRMFFVGKPSIKAKRLVEVTYEAMMLGIERVKPGIKLNEIGRTIQHYAERSGFSVVREYCGHGIGKTFHALPNVLHYYDPSDNTVLEPGMFFTIEPMINAGGPEAKLLADGWTVVTKDKSLSAQFEHTIGVTECGAEIFTTSPKGLHYPR</sequence>
<dbReference type="STRING" id="696127.midi_00160"/>
<evidence type="ECO:0000256" key="5">
    <source>
        <dbReference type="ARBA" id="ARBA00022801"/>
    </source>
</evidence>
<accession>F7XUY1</accession>
<dbReference type="CDD" id="cd01086">
    <property type="entry name" value="MetAP1"/>
    <property type="match status" value="1"/>
</dbReference>
<evidence type="ECO:0000256" key="7">
    <source>
        <dbReference type="RuleBase" id="RU003653"/>
    </source>
</evidence>
<gene>
    <name evidence="6 9" type="primary">map</name>
    <name evidence="9" type="ordered locus">midi_00160</name>
</gene>
<feature type="binding site" evidence="6">
    <location>
        <position position="220"/>
    </location>
    <ligand>
        <name>a divalent metal cation</name>
        <dbReference type="ChEBI" id="CHEBI:60240"/>
        <label>1</label>
    </ligand>
</feature>
<dbReference type="SUPFAM" id="SSF55920">
    <property type="entry name" value="Creatinase/aminopeptidase"/>
    <property type="match status" value="1"/>
</dbReference>
<evidence type="ECO:0000259" key="8">
    <source>
        <dbReference type="Pfam" id="PF00557"/>
    </source>
</evidence>
<dbReference type="Pfam" id="PF00557">
    <property type="entry name" value="Peptidase_M24"/>
    <property type="match status" value="1"/>
</dbReference>
<dbReference type="PANTHER" id="PTHR43330:SF11">
    <property type="entry name" value="PEPTIDASE M24 DOMAIN-CONTAINING PROTEIN"/>
    <property type="match status" value="1"/>
</dbReference>
<comment type="function">
    <text evidence="1 6">Removes the N-terminal methionine from nascent proteins. The N-terminal methionine is often cleaved when the second residue in the primary sequence is small and uncharged (Met-Ala-, Cys, Gly, Pro, Ser, Thr, or Val). Requires deformylation of the N(alpha)-formylated initiator methionine before it can be hydrolyzed.</text>
</comment>
<dbReference type="PANTHER" id="PTHR43330">
    <property type="entry name" value="METHIONINE AMINOPEPTIDASE"/>
    <property type="match status" value="1"/>
</dbReference>
<evidence type="ECO:0000313" key="10">
    <source>
        <dbReference type="Proteomes" id="UP000006639"/>
    </source>
</evidence>
<evidence type="ECO:0000256" key="1">
    <source>
        <dbReference type="ARBA" id="ARBA00002521"/>
    </source>
</evidence>
<dbReference type="HAMAP" id="MF_01974">
    <property type="entry name" value="MetAP_1"/>
    <property type="match status" value="1"/>
</dbReference>
<evidence type="ECO:0000256" key="3">
    <source>
        <dbReference type="ARBA" id="ARBA00022670"/>
    </source>
</evidence>
<dbReference type="InterPro" id="IPR000994">
    <property type="entry name" value="Pept_M24"/>
</dbReference>
<dbReference type="Gene3D" id="3.90.230.10">
    <property type="entry name" value="Creatinase/methionine aminopeptidase superfamily"/>
    <property type="match status" value="1"/>
</dbReference>
<feature type="binding site" evidence="6">
    <location>
        <position position="82"/>
    </location>
    <ligand>
        <name>a divalent metal cation</name>
        <dbReference type="ChEBI" id="CHEBI:60240"/>
        <label>1</label>
    </ligand>
</feature>
<feature type="binding site" evidence="6">
    <location>
        <position position="65"/>
    </location>
    <ligand>
        <name>substrate</name>
    </ligand>
</feature>
<dbReference type="MEROPS" id="M24.001"/>
<feature type="binding site" evidence="6">
    <location>
        <position position="163"/>
    </location>
    <ligand>
        <name>substrate</name>
    </ligand>
</feature>
<dbReference type="GO" id="GO:0004239">
    <property type="term" value="F:initiator methionyl aminopeptidase activity"/>
    <property type="evidence" value="ECO:0007669"/>
    <property type="project" value="UniProtKB-UniRule"/>
</dbReference>
<evidence type="ECO:0000256" key="2">
    <source>
        <dbReference type="ARBA" id="ARBA00022438"/>
    </source>
</evidence>
<dbReference type="EC" id="3.4.11.18" evidence="6 7"/>